<evidence type="ECO:0000313" key="2">
    <source>
        <dbReference type="EMBL" id="KZS99330.1"/>
    </source>
</evidence>
<name>A0A165AN84_9AGAM</name>
<dbReference type="PANTHER" id="PTHR12083">
    <property type="entry name" value="BIFUNCTIONAL POLYNUCLEOTIDE PHOSPHATASE/KINASE"/>
    <property type="match status" value="1"/>
</dbReference>
<reference evidence="2 3" key="1">
    <citation type="journal article" date="2016" name="Mol. Biol. Evol.">
        <title>Comparative Genomics of Early-Diverging Mushroom-Forming Fungi Provides Insights into the Origins of Lignocellulose Decay Capabilities.</title>
        <authorList>
            <person name="Nagy L.G."/>
            <person name="Riley R."/>
            <person name="Tritt A."/>
            <person name="Adam C."/>
            <person name="Daum C."/>
            <person name="Floudas D."/>
            <person name="Sun H."/>
            <person name="Yadav J.S."/>
            <person name="Pangilinan J."/>
            <person name="Larsson K.H."/>
            <person name="Matsuura K."/>
            <person name="Barry K."/>
            <person name="Labutti K."/>
            <person name="Kuo R."/>
            <person name="Ohm R.A."/>
            <person name="Bhattacharya S.S."/>
            <person name="Shirouzu T."/>
            <person name="Yoshinaga Y."/>
            <person name="Martin F.M."/>
            <person name="Grigoriev I.V."/>
            <person name="Hibbett D.S."/>
        </authorList>
    </citation>
    <scope>NUCLEOTIDE SEQUENCE [LARGE SCALE GENOMIC DNA]</scope>
    <source>
        <strain evidence="2 3">HHB9708</strain>
    </source>
</reference>
<dbReference type="GO" id="GO:0003690">
    <property type="term" value="F:double-stranded DNA binding"/>
    <property type="evidence" value="ECO:0007669"/>
    <property type="project" value="TreeGrafter"/>
</dbReference>
<dbReference type="InterPro" id="IPR036412">
    <property type="entry name" value="HAD-like_sf"/>
</dbReference>
<dbReference type="STRING" id="1314777.A0A165AN84"/>
<dbReference type="InterPro" id="IPR006551">
    <property type="entry name" value="Polynucleotide_phosphatase"/>
</dbReference>
<dbReference type="AlphaFoldDB" id="A0A165AN84"/>
<dbReference type="GO" id="GO:0046404">
    <property type="term" value="F:ATP-dependent polydeoxyribonucleotide 5'-hydroxyl-kinase activity"/>
    <property type="evidence" value="ECO:0007669"/>
    <property type="project" value="TreeGrafter"/>
</dbReference>
<proteinExistence type="predicted"/>
<sequence length="426" mass="48028">MTDDLTRQATPVAGGSNKRAASTDSASGISKKTKTTHPFFQLAKDRSATQFWRENIDGKGGTCKHGIHQTLSKTDRLAIFDLDGTLIVPQEGRKHPTSSTDWQWWRKEVPSVLKTLHQQGFGITIVTNQKLTPSRIKAWTAKIPLIAEKLPDVPFRILAANGSDVYRKPLPGMWWALQRLAKADGMEIDVKTSFFVGDAAGRPADHSDCDRKWALNAGLQFFTPEEYFLKLPPAPYVLKGLDLVPYCVPTATPVAKPKGHKPEIVLFVGCPGLGKTTFYRKYFKPNGYAHVNQDKLKTRAKCLTSVEELITGGSSCVVDNTNRDIATRASYTALATKLKCPIRCFAFHGTVALAWHNVLYRTWCLTDESKEQEDTRQLVPYMALEKFYKEYQDPHADEGFDEIKKVNWKFDGSLEDLRRWSMWLEL</sequence>
<dbReference type="GO" id="GO:0006281">
    <property type="term" value="P:DNA repair"/>
    <property type="evidence" value="ECO:0007669"/>
    <property type="project" value="TreeGrafter"/>
</dbReference>
<keyword evidence="3" id="KW-1185">Reference proteome</keyword>
<feature type="region of interest" description="Disordered" evidence="1">
    <location>
        <begin position="1"/>
        <end position="32"/>
    </location>
</feature>
<dbReference type="Proteomes" id="UP000076722">
    <property type="component" value="Unassembled WGS sequence"/>
</dbReference>
<dbReference type="Gene3D" id="3.40.50.1000">
    <property type="entry name" value="HAD superfamily/HAD-like"/>
    <property type="match status" value="1"/>
</dbReference>
<dbReference type="SUPFAM" id="SSF52540">
    <property type="entry name" value="P-loop containing nucleoside triphosphate hydrolases"/>
    <property type="match status" value="1"/>
</dbReference>
<dbReference type="GO" id="GO:0046403">
    <property type="term" value="F:polynucleotide 3'-phosphatase activity"/>
    <property type="evidence" value="ECO:0007669"/>
    <property type="project" value="TreeGrafter"/>
</dbReference>
<feature type="compositionally biased region" description="Polar residues" evidence="1">
    <location>
        <begin position="19"/>
        <end position="30"/>
    </location>
</feature>
<dbReference type="Gene3D" id="3.40.50.300">
    <property type="entry name" value="P-loop containing nucleotide triphosphate hydrolases"/>
    <property type="match status" value="1"/>
</dbReference>
<dbReference type="OrthoDB" id="19045at2759"/>
<dbReference type="PANTHER" id="PTHR12083:SF9">
    <property type="entry name" value="BIFUNCTIONAL POLYNUCLEOTIDE PHOSPHATASE_KINASE"/>
    <property type="match status" value="1"/>
</dbReference>
<dbReference type="Pfam" id="PF08645">
    <property type="entry name" value="PNK3P"/>
    <property type="match status" value="1"/>
</dbReference>
<dbReference type="EMBL" id="KV419394">
    <property type="protein sequence ID" value="KZS99330.1"/>
    <property type="molecule type" value="Genomic_DNA"/>
</dbReference>
<dbReference type="Pfam" id="PF13671">
    <property type="entry name" value="AAA_33"/>
    <property type="match status" value="1"/>
</dbReference>
<dbReference type="InterPro" id="IPR027417">
    <property type="entry name" value="P-loop_NTPase"/>
</dbReference>
<accession>A0A165AN84</accession>
<dbReference type="InterPro" id="IPR013954">
    <property type="entry name" value="PNK3P"/>
</dbReference>
<dbReference type="FunFam" id="3.40.50.300:FF:000737">
    <property type="entry name" value="Bifunctional polynucleotide phosphatase/kinase"/>
    <property type="match status" value="1"/>
</dbReference>
<dbReference type="NCBIfam" id="TIGR01662">
    <property type="entry name" value="HAD-SF-IIIA"/>
    <property type="match status" value="1"/>
</dbReference>
<evidence type="ECO:0000313" key="3">
    <source>
        <dbReference type="Proteomes" id="UP000076722"/>
    </source>
</evidence>
<dbReference type="NCBIfam" id="TIGR01664">
    <property type="entry name" value="DNA-3'-Pase"/>
    <property type="match status" value="1"/>
</dbReference>
<organism evidence="2 3">
    <name type="scientific">Sistotremastrum niveocremeum HHB9708</name>
    <dbReference type="NCBI Taxonomy" id="1314777"/>
    <lineage>
        <taxon>Eukaryota</taxon>
        <taxon>Fungi</taxon>
        <taxon>Dikarya</taxon>
        <taxon>Basidiomycota</taxon>
        <taxon>Agaricomycotina</taxon>
        <taxon>Agaricomycetes</taxon>
        <taxon>Sistotremastrales</taxon>
        <taxon>Sistotremastraceae</taxon>
        <taxon>Sertulicium</taxon>
        <taxon>Sertulicium niveocremeum</taxon>
    </lineage>
</organism>
<gene>
    <name evidence="2" type="ORF">SISNIDRAFT_501454</name>
</gene>
<protein>
    <submittedName>
        <fullName evidence="2">PNK3P-domain-containing protein</fullName>
    </submittedName>
</protein>
<evidence type="ECO:0000256" key="1">
    <source>
        <dbReference type="SAM" id="MobiDB-lite"/>
    </source>
</evidence>
<dbReference type="SUPFAM" id="SSF56784">
    <property type="entry name" value="HAD-like"/>
    <property type="match status" value="1"/>
</dbReference>
<dbReference type="InterPro" id="IPR023214">
    <property type="entry name" value="HAD_sf"/>
</dbReference>
<dbReference type="InterPro" id="IPR006549">
    <property type="entry name" value="HAD-SF_hydro_IIIA"/>
</dbReference>